<dbReference type="PROSITE" id="PS51635">
    <property type="entry name" value="PNPLA"/>
    <property type="match status" value="1"/>
</dbReference>
<dbReference type="AlphaFoldDB" id="W8SQZ8"/>
<dbReference type="InterPro" id="IPR016035">
    <property type="entry name" value="Acyl_Trfase/lysoPLipase"/>
</dbReference>
<sequence>MTRRPKIGLALGSGGARGWCHLGVLSVLDEMGVEADIIAGCSMGALVGAAEAGGVRAELDAWARALTQTSFLGLVDFRPQSGGLVAGEAIADVLSDWGLDCDIGALARPFTAVATRLDNGREIWLGDGPLLPAVRASIAIPGLFTPQFIDGHWLVDGGLTNPVPVSVARARGADIIIAVNPNAKPSGRVWVPEAQGSGLWKTLGSRFTEMLPEGWQPQPPPEDVPPPPQGIDAVNAAIDMLTEYLRRTRAAADPADVVVEVDLTEFSTMAFFEAETAIKAGRAAALAAMPRIESALSNP</sequence>
<dbReference type="PANTHER" id="PTHR14226:SF76">
    <property type="entry name" value="NTE FAMILY PROTEIN RSSA"/>
    <property type="match status" value="1"/>
</dbReference>
<evidence type="ECO:0000256" key="3">
    <source>
        <dbReference type="ARBA" id="ARBA00023098"/>
    </source>
</evidence>
<dbReference type="PANTHER" id="PTHR14226">
    <property type="entry name" value="NEUROPATHY TARGET ESTERASE/SWISS CHEESE D.MELANOGASTER"/>
    <property type="match status" value="1"/>
</dbReference>
<dbReference type="RefSeq" id="WP_025312654.1">
    <property type="nucleotide sequence ID" value="NZ_CP004372.1"/>
</dbReference>
<dbReference type="EMBL" id="CP004372">
    <property type="protein sequence ID" value="AHM04925.1"/>
    <property type="molecule type" value="Genomic_DNA"/>
</dbReference>
<evidence type="ECO:0000256" key="2">
    <source>
        <dbReference type="ARBA" id="ARBA00022963"/>
    </source>
</evidence>
<dbReference type="GO" id="GO:0016042">
    <property type="term" value="P:lipid catabolic process"/>
    <property type="evidence" value="ECO:0007669"/>
    <property type="project" value="UniProtKB-UniRule"/>
</dbReference>
<dbReference type="Pfam" id="PF01734">
    <property type="entry name" value="Patatin"/>
    <property type="match status" value="1"/>
</dbReference>
<keyword evidence="3 4" id="KW-0443">Lipid metabolism</keyword>
<dbReference type="GO" id="GO:0016787">
    <property type="term" value="F:hydrolase activity"/>
    <property type="evidence" value="ECO:0007669"/>
    <property type="project" value="UniProtKB-UniRule"/>
</dbReference>
<evidence type="ECO:0000313" key="6">
    <source>
        <dbReference type="EMBL" id="AHM04925.1"/>
    </source>
</evidence>
<dbReference type="Proteomes" id="UP000019593">
    <property type="component" value="Chromosome"/>
</dbReference>
<gene>
    <name evidence="6" type="ORF">roselon_02609</name>
</gene>
<keyword evidence="1 4" id="KW-0378">Hydrolase</keyword>
<organism evidence="6 7">
    <name type="scientific">Roseicyclus elongatus DSM 19469</name>
    <dbReference type="NCBI Taxonomy" id="1294273"/>
    <lineage>
        <taxon>Bacteria</taxon>
        <taxon>Pseudomonadati</taxon>
        <taxon>Pseudomonadota</taxon>
        <taxon>Alphaproteobacteria</taxon>
        <taxon>Rhodobacterales</taxon>
        <taxon>Roseobacteraceae</taxon>
        <taxon>Roseicyclus</taxon>
    </lineage>
</organism>
<feature type="active site" description="Nucleophile" evidence="4">
    <location>
        <position position="42"/>
    </location>
</feature>
<dbReference type="InterPro" id="IPR002641">
    <property type="entry name" value="PNPLA_dom"/>
</dbReference>
<accession>W8SQZ8</accession>
<evidence type="ECO:0000256" key="4">
    <source>
        <dbReference type="PROSITE-ProRule" id="PRU01161"/>
    </source>
</evidence>
<dbReference type="InterPro" id="IPR050301">
    <property type="entry name" value="NTE"/>
</dbReference>
<dbReference type="Gene3D" id="3.40.1090.10">
    <property type="entry name" value="Cytosolic phospholipase A2 catalytic domain"/>
    <property type="match status" value="2"/>
</dbReference>
<reference evidence="6 7" key="1">
    <citation type="submission" date="2013-03" db="EMBL/GenBank/DDBJ databases">
        <authorList>
            <person name="Fiebig A."/>
            <person name="Goeker M."/>
            <person name="Klenk H.-P.P."/>
        </authorList>
    </citation>
    <scope>NUCLEOTIDE SEQUENCE [LARGE SCALE GENOMIC DNA]</scope>
    <source>
        <strain evidence="7">DSM 19469</strain>
    </source>
</reference>
<feature type="short sequence motif" description="DGA/G" evidence="4">
    <location>
        <begin position="156"/>
        <end position="158"/>
    </location>
</feature>
<evidence type="ECO:0000313" key="7">
    <source>
        <dbReference type="Proteomes" id="UP000019593"/>
    </source>
</evidence>
<dbReference type="KEGG" id="red:roselon_02609"/>
<feature type="short sequence motif" description="GXSXG" evidence="4">
    <location>
        <begin position="40"/>
        <end position="44"/>
    </location>
</feature>
<evidence type="ECO:0000259" key="5">
    <source>
        <dbReference type="PROSITE" id="PS51635"/>
    </source>
</evidence>
<dbReference type="eggNOG" id="COG1752">
    <property type="taxonomic scope" value="Bacteria"/>
</dbReference>
<proteinExistence type="predicted"/>
<feature type="active site" description="Proton acceptor" evidence="4">
    <location>
        <position position="156"/>
    </location>
</feature>
<dbReference type="OrthoDB" id="5290098at2"/>
<evidence type="ECO:0000256" key="1">
    <source>
        <dbReference type="ARBA" id="ARBA00022801"/>
    </source>
</evidence>
<dbReference type="HOGENOM" id="CLU_047251_2_0_5"/>
<protein>
    <submittedName>
        <fullName evidence="6">Protein YchK</fullName>
    </submittedName>
</protein>
<comment type="caution">
    <text evidence="4">Lacks conserved residue(s) required for the propagation of feature annotation.</text>
</comment>
<name>W8SQZ8_9RHOB</name>
<dbReference type="SUPFAM" id="SSF52151">
    <property type="entry name" value="FabD/lysophospholipase-like"/>
    <property type="match status" value="1"/>
</dbReference>
<feature type="domain" description="PNPLA" evidence="5">
    <location>
        <begin position="9"/>
        <end position="169"/>
    </location>
</feature>
<keyword evidence="7" id="KW-1185">Reference proteome</keyword>
<keyword evidence="2 4" id="KW-0442">Lipid degradation</keyword>